<accession>A0AAW1VPE1</accession>
<dbReference type="Proteomes" id="UP001457282">
    <property type="component" value="Unassembled WGS sequence"/>
</dbReference>
<evidence type="ECO:0000313" key="2">
    <source>
        <dbReference type="Proteomes" id="UP001457282"/>
    </source>
</evidence>
<comment type="caution">
    <text evidence="1">The sequence shown here is derived from an EMBL/GenBank/DDBJ whole genome shotgun (WGS) entry which is preliminary data.</text>
</comment>
<sequence length="114" mass="12773">MNSLKEVLKVGNPDALLLALKVGINIFCGKCNIWETSARPNTLFSNVVLLLFLALVLDCTDKLQVLLKYLEEGHKKGTISLAFFWRNVEAHSQTFLRVEALEMVSEILKVLGLN</sequence>
<evidence type="ECO:0000313" key="1">
    <source>
        <dbReference type="EMBL" id="KAK9905206.1"/>
    </source>
</evidence>
<dbReference type="AlphaFoldDB" id="A0AAW1VPE1"/>
<name>A0AAW1VPE1_RUBAR</name>
<dbReference type="EMBL" id="JBEDUW010000169">
    <property type="protein sequence ID" value="KAK9905206.1"/>
    <property type="molecule type" value="Genomic_DNA"/>
</dbReference>
<keyword evidence="2" id="KW-1185">Reference proteome</keyword>
<protein>
    <submittedName>
        <fullName evidence="1">Uncharacterized protein</fullName>
    </submittedName>
</protein>
<gene>
    <name evidence="1" type="ORF">M0R45_000402</name>
</gene>
<proteinExistence type="predicted"/>
<organism evidence="1 2">
    <name type="scientific">Rubus argutus</name>
    <name type="common">Southern blackberry</name>
    <dbReference type="NCBI Taxonomy" id="59490"/>
    <lineage>
        <taxon>Eukaryota</taxon>
        <taxon>Viridiplantae</taxon>
        <taxon>Streptophyta</taxon>
        <taxon>Embryophyta</taxon>
        <taxon>Tracheophyta</taxon>
        <taxon>Spermatophyta</taxon>
        <taxon>Magnoliopsida</taxon>
        <taxon>eudicotyledons</taxon>
        <taxon>Gunneridae</taxon>
        <taxon>Pentapetalae</taxon>
        <taxon>rosids</taxon>
        <taxon>fabids</taxon>
        <taxon>Rosales</taxon>
        <taxon>Rosaceae</taxon>
        <taxon>Rosoideae</taxon>
        <taxon>Rosoideae incertae sedis</taxon>
        <taxon>Rubus</taxon>
    </lineage>
</organism>
<reference evidence="1 2" key="1">
    <citation type="journal article" date="2023" name="G3 (Bethesda)">
        <title>A chromosome-length genome assembly and annotation of blackberry (Rubus argutus, cv. 'Hillquist').</title>
        <authorList>
            <person name="Bruna T."/>
            <person name="Aryal R."/>
            <person name="Dudchenko O."/>
            <person name="Sargent D.J."/>
            <person name="Mead D."/>
            <person name="Buti M."/>
            <person name="Cavallini A."/>
            <person name="Hytonen T."/>
            <person name="Andres J."/>
            <person name="Pham M."/>
            <person name="Weisz D."/>
            <person name="Mascagni F."/>
            <person name="Usai G."/>
            <person name="Natali L."/>
            <person name="Bassil N."/>
            <person name="Fernandez G.E."/>
            <person name="Lomsadze A."/>
            <person name="Armour M."/>
            <person name="Olukolu B."/>
            <person name="Poorten T."/>
            <person name="Britton C."/>
            <person name="Davik J."/>
            <person name="Ashrafi H."/>
            <person name="Aiden E.L."/>
            <person name="Borodovsky M."/>
            <person name="Worthington M."/>
        </authorList>
    </citation>
    <scope>NUCLEOTIDE SEQUENCE [LARGE SCALE GENOMIC DNA]</scope>
    <source>
        <strain evidence="1">PI 553951</strain>
    </source>
</reference>